<reference evidence="2" key="1">
    <citation type="journal article" date="2019" name="Int. J. Syst. Evol. Microbiol.">
        <title>The Global Catalogue of Microorganisms (GCM) 10K type strain sequencing project: providing services to taxonomists for standard genome sequencing and annotation.</title>
        <authorList>
            <consortium name="The Broad Institute Genomics Platform"/>
            <consortium name="The Broad Institute Genome Sequencing Center for Infectious Disease"/>
            <person name="Wu L."/>
            <person name="Ma J."/>
        </authorList>
    </citation>
    <scope>NUCLEOTIDE SEQUENCE [LARGE SCALE GENOMIC DNA]</scope>
    <source>
        <strain evidence="2">CG52</strain>
    </source>
</reference>
<dbReference type="RefSeq" id="WP_377403533.1">
    <property type="nucleotide sequence ID" value="NZ_JBHUEQ010000027.1"/>
</dbReference>
<dbReference type="Proteomes" id="UP001597322">
    <property type="component" value="Unassembled WGS sequence"/>
</dbReference>
<organism evidence="1 2">
    <name type="scientific">Rhizobium helianthi</name>
    <dbReference type="NCBI Taxonomy" id="1132695"/>
    <lineage>
        <taxon>Bacteria</taxon>
        <taxon>Pseudomonadati</taxon>
        <taxon>Pseudomonadota</taxon>
        <taxon>Alphaproteobacteria</taxon>
        <taxon>Hyphomicrobiales</taxon>
        <taxon>Rhizobiaceae</taxon>
        <taxon>Rhizobium/Agrobacterium group</taxon>
        <taxon>Rhizobium</taxon>
    </lineage>
</organism>
<evidence type="ECO:0000313" key="2">
    <source>
        <dbReference type="Proteomes" id="UP001597322"/>
    </source>
</evidence>
<keyword evidence="2" id="KW-1185">Reference proteome</keyword>
<comment type="caution">
    <text evidence="1">The sequence shown here is derived from an EMBL/GenBank/DDBJ whole genome shotgun (WGS) entry which is preliminary data.</text>
</comment>
<evidence type="ECO:0000313" key="1">
    <source>
        <dbReference type="EMBL" id="MFD1747030.1"/>
    </source>
</evidence>
<proteinExistence type="predicted"/>
<accession>A0ABW4M989</accession>
<dbReference type="EMBL" id="JBHUEQ010000027">
    <property type="protein sequence ID" value="MFD1747030.1"/>
    <property type="molecule type" value="Genomic_DNA"/>
</dbReference>
<name>A0ABW4M989_9HYPH</name>
<protein>
    <recommendedName>
        <fullName evidence="3">ASCH domain-containing protein</fullName>
    </recommendedName>
</protein>
<evidence type="ECO:0008006" key="3">
    <source>
        <dbReference type="Google" id="ProtNLM"/>
    </source>
</evidence>
<sequence>MDARLQVEWRAAFLLEGKRQNQRTRLRWRNKMEWLGGSGGEKDLELGLVAQTAPVQVDHRGRQDSGFHTILAVTEPLYRAIEDALKHVQFVRHQNAFFCRKVHEHWYTPLAPSDVPISVADIILLHVPK</sequence>
<gene>
    <name evidence="1" type="ORF">ACFSE1_16260</name>
</gene>